<dbReference type="InterPro" id="IPR023996">
    <property type="entry name" value="TonB-dep_OMP_SusC/RagA"/>
</dbReference>
<comment type="subcellular location">
    <subcellularLocation>
        <location evidence="1 7">Cell outer membrane</location>
        <topology evidence="1 7">Multi-pass membrane protein</topology>
    </subcellularLocation>
</comment>
<proteinExistence type="inferred from homology"/>
<evidence type="ECO:0000313" key="10">
    <source>
        <dbReference type="EMBL" id="KYG76030.1"/>
    </source>
</evidence>
<feature type="domain" description="TonB-dependent receptor plug" evidence="9">
    <location>
        <begin position="121"/>
        <end position="226"/>
    </location>
</feature>
<dbReference type="SUPFAM" id="SSF49464">
    <property type="entry name" value="Carboxypeptidase regulatory domain-like"/>
    <property type="match status" value="1"/>
</dbReference>
<comment type="caution">
    <text evidence="10">The sequence shown here is derived from an EMBL/GenBank/DDBJ whole genome shotgun (WGS) entry which is preliminary data.</text>
</comment>
<dbReference type="RefSeq" id="WP_068220384.1">
    <property type="nucleotide sequence ID" value="NZ_CP139724.1"/>
</dbReference>
<evidence type="ECO:0000259" key="9">
    <source>
        <dbReference type="Pfam" id="PF07715"/>
    </source>
</evidence>
<evidence type="ECO:0000256" key="2">
    <source>
        <dbReference type="ARBA" id="ARBA00022448"/>
    </source>
</evidence>
<dbReference type="STRING" id="333140.AWW68_09400"/>
<gene>
    <name evidence="10" type="ORF">AWW68_09400</name>
</gene>
<dbReference type="Gene3D" id="2.60.40.1120">
    <property type="entry name" value="Carboxypeptidase-like, regulatory domain"/>
    <property type="match status" value="1"/>
</dbReference>
<dbReference type="Pfam" id="PF07715">
    <property type="entry name" value="Plug"/>
    <property type="match status" value="1"/>
</dbReference>
<keyword evidence="5 7" id="KW-0472">Membrane</keyword>
<dbReference type="SUPFAM" id="SSF56935">
    <property type="entry name" value="Porins"/>
    <property type="match status" value="1"/>
</dbReference>
<dbReference type="Pfam" id="PF13715">
    <property type="entry name" value="CarbopepD_reg_2"/>
    <property type="match status" value="1"/>
</dbReference>
<keyword evidence="4 7" id="KW-0812">Transmembrane</keyword>
<keyword evidence="11" id="KW-1185">Reference proteome</keyword>
<organism evidence="10 11">
    <name type="scientific">Roseivirga spongicola</name>
    <dbReference type="NCBI Taxonomy" id="333140"/>
    <lineage>
        <taxon>Bacteria</taxon>
        <taxon>Pseudomonadati</taxon>
        <taxon>Bacteroidota</taxon>
        <taxon>Cytophagia</taxon>
        <taxon>Cytophagales</taxon>
        <taxon>Roseivirgaceae</taxon>
        <taxon>Roseivirga</taxon>
    </lineage>
</organism>
<dbReference type="OrthoDB" id="9768177at2"/>
<keyword evidence="6 7" id="KW-0998">Cell outer membrane</keyword>
<feature type="chain" id="PRO_5007574543" evidence="8">
    <location>
        <begin position="27"/>
        <end position="1017"/>
    </location>
</feature>
<evidence type="ECO:0000256" key="7">
    <source>
        <dbReference type="PROSITE-ProRule" id="PRU01360"/>
    </source>
</evidence>
<evidence type="ECO:0000256" key="3">
    <source>
        <dbReference type="ARBA" id="ARBA00022452"/>
    </source>
</evidence>
<dbReference type="Proteomes" id="UP000075606">
    <property type="component" value="Unassembled WGS sequence"/>
</dbReference>
<evidence type="ECO:0000256" key="6">
    <source>
        <dbReference type="ARBA" id="ARBA00023237"/>
    </source>
</evidence>
<keyword evidence="3 7" id="KW-1134">Transmembrane beta strand</keyword>
<dbReference type="InterPro" id="IPR008969">
    <property type="entry name" value="CarboxyPept-like_regulatory"/>
</dbReference>
<sequence>MKKTLSSYFKVLPLLLLFALSQPLSAQTVQVSGTVLSAEDGQPLPSVTVREKGTNNGMTTDLDGKYRLQVSNNQAVLVFSFVGFVTQEVLVGNQTTINVTLSPNVSELGEIVVVGYGSQEQKDITSSISTVKSEEIAKVPTAQAMQALQGKVPGLQIVSSGAPGAAPTVRVRGVGSLEGNAAPLYVVDGMFFNSIDFLNTSDIASISVLKDASASAIYGVRASNGVILIETKSGSYNKPAEIVYNGYYGIQTAQNVLKVANAQQFTNYALATGSSADAAFIDNALQRFGRSRIDPNIPNVNTDWYGEVMESYAPQQNHTLSVNGGSDNTRYSLGVSYFKQDGLMKFTRNEYERVNLRSKIDYDVSENFRVGGNINISNGTQYVGENSVWFKSFFAVPILPVYDDLNTAASPNRFGNAQVLGYRGSQNPLFDLYYNDNRNKINKFLANFYAELDIIPETLKFRTAYNYSFSQVNSRNLNFDFNDGVTERVSSINRSHATSFNQISDNYLTFNKQFAGKHNVTAVAGYSYRSETSEGVFAGGTELFPSPSRLNEELWYISLTQTRDETAYGDYGSKLYGSSYFSRLAYNFDDRYLLYGTYRRDGNNKFQQKWGDFFTVGAGWVLTEEDFFDVSAVDFLKVRGGWGQLGNDGVAASVGEPTIDQRFVAIDGERVSGNVVIPTFDYVDRWETTEELNIGVSARMFNERLSVEADYFQRDTKDASVTIILPLIRSNVRRSAGSFRNEGFELALNWSDEIGDVRYSVGGNLATLNNEVLSLGGPQYLDAGSAEFRQRSIIGQPLQAFFGYETDGIFQNQSDIDNYGYTSEFVTDSGIEPGDYKFKDQNQDGVIDDQDRVVLGSYLPTLTYGFNFAVSYMNFDLSADFQGMSGHSILNRKRGEIIFTTDTNIDAELAENLWTGEGTSNKYPSAAGLRKGWNQSMSDYFVEDGSYFRIQNIRLSYNLINQTVLGTEIPETRITFTAEKPLTLFNYNGFNPEVANGIDRQTYPIPAVYTLGLNIKF</sequence>
<dbReference type="InterPro" id="IPR012910">
    <property type="entry name" value="Plug_dom"/>
</dbReference>
<dbReference type="GO" id="GO:0009279">
    <property type="term" value="C:cell outer membrane"/>
    <property type="evidence" value="ECO:0007669"/>
    <property type="project" value="UniProtKB-SubCell"/>
</dbReference>
<reference evidence="10 11" key="1">
    <citation type="submission" date="2016-01" db="EMBL/GenBank/DDBJ databases">
        <title>Genome sequencing of Roseivirga spongicola UST030701-084.</title>
        <authorList>
            <person name="Selvaratnam C."/>
            <person name="Thevarajoo S."/>
            <person name="Goh K.M."/>
            <person name="Ee R."/>
            <person name="Chan K.-G."/>
            <person name="Chong C.S."/>
        </authorList>
    </citation>
    <scope>NUCLEOTIDE SEQUENCE [LARGE SCALE GENOMIC DNA]</scope>
    <source>
        <strain evidence="10 11">UST030701-084</strain>
    </source>
</reference>
<evidence type="ECO:0000256" key="4">
    <source>
        <dbReference type="ARBA" id="ARBA00022692"/>
    </source>
</evidence>
<feature type="signal peptide" evidence="8">
    <location>
        <begin position="1"/>
        <end position="26"/>
    </location>
</feature>
<protein>
    <submittedName>
        <fullName evidence="10">SusC/RagA family TonB-linked outer membrane protein</fullName>
    </submittedName>
</protein>
<dbReference type="NCBIfam" id="TIGR04056">
    <property type="entry name" value="OMP_RagA_SusC"/>
    <property type="match status" value="1"/>
</dbReference>
<dbReference type="NCBIfam" id="TIGR04057">
    <property type="entry name" value="SusC_RagA_signa"/>
    <property type="match status" value="1"/>
</dbReference>
<dbReference type="InterPro" id="IPR023997">
    <property type="entry name" value="TonB-dep_OMP_SusC/RagA_CS"/>
</dbReference>
<keyword evidence="8" id="KW-0732">Signal</keyword>
<dbReference type="InterPro" id="IPR036942">
    <property type="entry name" value="Beta-barrel_TonB_sf"/>
</dbReference>
<accession>A0A150XBH4</accession>
<evidence type="ECO:0000313" key="11">
    <source>
        <dbReference type="Proteomes" id="UP000075606"/>
    </source>
</evidence>
<keyword evidence="2 7" id="KW-0813">Transport</keyword>
<evidence type="ECO:0000256" key="8">
    <source>
        <dbReference type="SAM" id="SignalP"/>
    </source>
</evidence>
<dbReference type="InterPro" id="IPR039426">
    <property type="entry name" value="TonB-dep_rcpt-like"/>
</dbReference>
<dbReference type="InterPro" id="IPR037066">
    <property type="entry name" value="Plug_dom_sf"/>
</dbReference>
<dbReference type="Gene3D" id="2.170.130.10">
    <property type="entry name" value="TonB-dependent receptor, plug domain"/>
    <property type="match status" value="1"/>
</dbReference>
<dbReference type="PROSITE" id="PS52016">
    <property type="entry name" value="TONB_DEPENDENT_REC_3"/>
    <property type="match status" value="1"/>
</dbReference>
<dbReference type="EMBL" id="LRPC01000012">
    <property type="protein sequence ID" value="KYG76030.1"/>
    <property type="molecule type" value="Genomic_DNA"/>
</dbReference>
<dbReference type="AlphaFoldDB" id="A0A150XBH4"/>
<dbReference type="Gene3D" id="2.40.170.20">
    <property type="entry name" value="TonB-dependent receptor, beta-barrel domain"/>
    <property type="match status" value="1"/>
</dbReference>
<evidence type="ECO:0000256" key="5">
    <source>
        <dbReference type="ARBA" id="ARBA00023136"/>
    </source>
</evidence>
<comment type="similarity">
    <text evidence="7">Belongs to the TonB-dependent receptor family.</text>
</comment>
<evidence type="ECO:0000256" key="1">
    <source>
        <dbReference type="ARBA" id="ARBA00004571"/>
    </source>
</evidence>
<name>A0A150XBH4_9BACT</name>